<keyword evidence="1" id="KW-1133">Transmembrane helix</keyword>
<protein>
    <submittedName>
        <fullName evidence="2">Broad specificity phosphatase PhoE</fullName>
    </submittedName>
</protein>
<proteinExistence type="predicted"/>
<dbReference type="InterPro" id="IPR013078">
    <property type="entry name" value="His_Pase_superF_clade-1"/>
</dbReference>
<feature type="transmembrane region" description="Helical" evidence="1">
    <location>
        <begin position="123"/>
        <end position="143"/>
    </location>
</feature>
<dbReference type="EMBL" id="OBDY01000007">
    <property type="protein sequence ID" value="SNY45018.1"/>
    <property type="molecule type" value="Genomic_DNA"/>
</dbReference>
<dbReference type="InterPro" id="IPR029033">
    <property type="entry name" value="His_PPase_superfam"/>
</dbReference>
<keyword evidence="3" id="KW-1185">Reference proteome</keyword>
<keyword evidence="1" id="KW-0812">Transmembrane</keyword>
<organism evidence="2 3">
    <name type="scientific">Paractinoplanes atraurantiacus</name>
    <dbReference type="NCBI Taxonomy" id="1036182"/>
    <lineage>
        <taxon>Bacteria</taxon>
        <taxon>Bacillati</taxon>
        <taxon>Actinomycetota</taxon>
        <taxon>Actinomycetes</taxon>
        <taxon>Micromonosporales</taxon>
        <taxon>Micromonosporaceae</taxon>
        <taxon>Paractinoplanes</taxon>
    </lineage>
</organism>
<dbReference type="OrthoDB" id="3288205at2"/>
<dbReference type="Gene3D" id="3.40.50.1240">
    <property type="entry name" value="Phosphoglycerate mutase-like"/>
    <property type="match status" value="1"/>
</dbReference>
<dbReference type="AlphaFoldDB" id="A0A285IAM8"/>
<gene>
    <name evidence="2" type="ORF">SAMN05421748_107158</name>
</gene>
<reference evidence="2 3" key="1">
    <citation type="submission" date="2017-09" db="EMBL/GenBank/DDBJ databases">
        <authorList>
            <person name="Ehlers B."/>
            <person name="Leendertz F.H."/>
        </authorList>
    </citation>
    <scope>NUCLEOTIDE SEQUENCE [LARGE SCALE GENOMIC DNA]</scope>
    <source>
        <strain evidence="2 3">CGMCC 4.6857</strain>
    </source>
</reference>
<dbReference type="RefSeq" id="WP_097321341.1">
    <property type="nucleotide sequence ID" value="NZ_OBDY01000007.1"/>
</dbReference>
<name>A0A285IAM8_9ACTN</name>
<keyword evidence="1" id="KW-0472">Membrane</keyword>
<sequence length="171" mass="18753">MIFVRHAMPVLDPAVPPARWHLGDEGRAAARLLRLPRDAYLVASDEPKAVETLRHAVPGAPVHQDPGFAEVHRPAAWQPDHRTLARAYVAGTHVPDGWEPPAAVTARFDAAVDRHRARAGTRLLVVATHGMALTCWLTAHALITADPARFWAGLRFPDLIEIDPADRKAPH</sequence>
<dbReference type="Proteomes" id="UP000219612">
    <property type="component" value="Unassembled WGS sequence"/>
</dbReference>
<accession>A0A285IAM8</accession>
<evidence type="ECO:0000313" key="2">
    <source>
        <dbReference type="EMBL" id="SNY45018.1"/>
    </source>
</evidence>
<dbReference type="SUPFAM" id="SSF53254">
    <property type="entry name" value="Phosphoglycerate mutase-like"/>
    <property type="match status" value="1"/>
</dbReference>
<evidence type="ECO:0000256" key="1">
    <source>
        <dbReference type="SAM" id="Phobius"/>
    </source>
</evidence>
<dbReference type="Pfam" id="PF00300">
    <property type="entry name" value="His_Phos_1"/>
    <property type="match status" value="1"/>
</dbReference>
<evidence type="ECO:0000313" key="3">
    <source>
        <dbReference type="Proteomes" id="UP000219612"/>
    </source>
</evidence>